<proteinExistence type="predicted"/>
<organism evidence="2 3">
    <name type="scientific">Tanacetum coccineum</name>
    <dbReference type="NCBI Taxonomy" id="301880"/>
    <lineage>
        <taxon>Eukaryota</taxon>
        <taxon>Viridiplantae</taxon>
        <taxon>Streptophyta</taxon>
        <taxon>Embryophyta</taxon>
        <taxon>Tracheophyta</taxon>
        <taxon>Spermatophyta</taxon>
        <taxon>Magnoliopsida</taxon>
        <taxon>eudicotyledons</taxon>
        <taxon>Gunneridae</taxon>
        <taxon>Pentapetalae</taxon>
        <taxon>asterids</taxon>
        <taxon>campanulids</taxon>
        <taxon>Asterales</taxon>
        <taxon>Asteraceae</taxon>
        <taxon>Asteroideae</taxon>
        <taxon>Anthemideae</taxon>
        <taxon>Anthemidinae</taxon>
        <taxon>Tanacetum</taxon>
    </lineage>
</organism>
<evidence type="ECO:0000313" key="2">
    <source>
        <dbReference type="EMBL" id="GJT39642.1"/>
    </source>
</evidence>
<name>A0ABQ5DKT6_9ASTR</name>
<reference evidence="2" key="2">
    <citation type="submission" date="2022-01" db="EMBL/GenBank/DDBJ databases">
        <authorList>
            <person name="Yamashiro T."/>
            <person name="Shiraishi A."/>
            <person name="Satake H."/>
            <person name="Nakayama K."/>
        </authorList>
    </citation>
    <scope>NUCLEOTIDE SEQUENCE</scope>
</reference>
<feature type="compositionally biased region" description="Polar residues" evidence="1">
    <location>
        <begin position="262"/>
        <end position="273"/>
    </location>
</feature>
<feature type="region of interest" description="Disordered" evidence="1">
    <location>
        <begin position="261"/>
        <end position="282"/>
    </location>
</feature>
<gene>
    <name evidence="2" type="ORF">Tco_0939507</name>
</gene>
<evidence type="ECO:0000256" key="1">
    <source>
        <dbReference type="SAM" id="MobiDB-lite"/>
    </source>
</evidence>
<keyword evidence="3" id="KW-1185">Reference proteome</keyword>
<evidence type="ECO:0000313" key="3">
    <source>
        <dbReference type="Proteomes" id="UP001151760"/>
    </source>
</evidence>
<protein>
    <submittedName>
        <fullName evidence="2">Uncharacterized protein</fullName>
    </submittedName>
</protein>
<reference evidence="2" key="1">
    <citation type="journal article" date="2022" name="Int. J. Mol. Sci.">
        <title>Draft Genome of Tanacetum Coccineum: Genomic Comparison of Closely Related Tanacetum-Family Plants.</title>
        <authorList>
            <person name="Yamashiro T."/>
            <person name="Shiraishi A."/>
            <person name="Nakayama K."/>
            <person name="Satake H."/>
        </authorList>
    </citation>
    <scope>NUCLEOTIDE SEQUENCE</scope>
</reference>
<accession>A0ABQ5DKT6</accession>
<dbReference type="EMBL" id="BQNB010015404">
    <property type="protein sequence ID" value="GJT39642.1"/>
    <property type="molecule type" value="Genomic_DNA"/>
</dbReference>
<sequence>MHLEAKSLKLKALSERALKSQLHSELKKRRIGLTEIHIGLLHEKFYNSLGSAPNHTNRIKYALTINPTIYTSCIEQFWATVKVKTVNGEVQLQALVDGKKIIVTEASVRRDLQLNDEERPAQVREITSLKLRVKKLEKKGGSKTHNLKRLYKVGLSRRVESSDEEVSTHFDADTDMFGVHDLVGDEVVVETEVASKDVNLSVDEVTLAQALAALKCTKPKANKVMLQEPEQGIIATTAATTVTAASTRPKAKGLLIHEEEQATTPTVSSQQPSHVKVQDKGKGKMLELKKPMKKKELIRLDEEIALKLQAEFDEEVRLAREKAKKEKEANIVSYDNVQAMIDVDYQTAQQMQAEEQEKLSIKEKYKLFVQLLEARKKHFAVMRAQEKKNKPPTKAQKKSTMSTYLKNMAVYKHNQLKNKSFDDIQKLFDKAMKRVNTFIDMETELVEGSKVRAEAEIAHESSSKRADTMELKHVIVLGLFIARGCLDLI</sequence>
<comment type="caution">
    <text evidence="2">The sequence shown here is derived from an EMBL/GenBank/DDBJ whole genome shotgun (WGS) entry which is preliminary data.</text>
</comment>
<dbReference type="Proteomes" id="UP001151760">
    <property type="component" value="Unassembled WGS sequence"/>
</dbReference>